<accession>A0A8K1FDP1</accession>
<protein>
    <submittedName>
        <fullName evidence="3">Uncharacterized protein</fullName>
    </submittedName>
</protein>
<dbReference type="InterPro" id="IPR036397">
    <property type="entry name" value="RNaseH_sf"/>
</dbReference>
<dbReference type="InterPro" id="IPR051181">
    <property type="entry name" value="CAF1_poly(A)_ribonucleases"/>
</dbReference>
<dbReference type="PANTHER" id="PTHR15092">
    <property type="entry name" value="POLY A -SPECIFIC RIBONUCLEASE/TARGET OF EGR1, MEMBER 1"/>
    <property type="match status" value="1"/>
</dbReference>
<evidence type="ECO:0000256" key="2">
    <source>
        <dbReference type="SAM" id="MobiDB-lite"/>
    </source>
</evidence>
<organism evidence="3 4">
    <name type="scientific">Pythium oligandrum</name>
    <name type="common">Mycoparasitic fungus</name>
    <dbReference type="NCBI Taxonomy" id="41045"/>
    <lineage>
        <taxon>Eukaryota</taxon>
        <taxon>Sar</taxon>
        <taxon>Stramenopiles</taxon>
        <taxon>Oomycota</taxon>
        <taxon>Peronosporomycetes</taxon>
        <taxon>Pythiales</taxon>
        <taxon>Pythiaceae</taxon>
        <taxon>Pythium</taxon>
    </lineage>
</organism>
<evidence type="ECO:0000313" key="4">
    <source>
        <dbReference type="Proteomes" id="UP000794436"/>
    </source>
</evidence>
<proteinExistence type="inferred from homology"/>
<comment type="similarity">
    <text evidence="1">Belongs to the CAF1 family.</text>
</comment>
<reference evidence="3" key="1">
    <citation type="submission" date="2019-03" db="EMBL/GenBank/DDBJ databases">
        <title>Long read genome sequence of the mycoparasitic Pythium oligandrum ATCC 38472 isolated from sugarbeet rhizosphere.</title>
        <authorList>
            <person name="Gaulin E."/>
        </authorList>
    </citation>
    <scope>NUCLEOTIDE SEQUENCE</scope>
    <source>
        <strain evidence="3">ATCC 38472_TT</strain>
    </source>
</reference>
<dbReference type="Pfam" id="PF04857">
    <property type="entry name" value="CAF1"/>
    <property type="match status" value="1"/>
</dbReference>
<dbReference type="InterPro" id="IPR006941">
    <property type="entry name" value="RNase_CAF1"/>
</dbReference>
<dbReference type="AlphaFoldDB" id="A0A8K1FDP1"/>
<dbReference type="InterPro" id="IPR012337">
    <property type="entry name" value="RNaseH-like_sf"/>
</dbReference>
<dbReference type="GO" id="GO:0003723">
    <property type="term" value="F:RNA binding"/>
    <property type="evidence" value="ECO:0007669"/>
    <property type="project" value="TreeGrafter"/>
</dbReference>
<dbReference type="OrthoDB" id="414075at2759"/>
<evidence type="ECO:0000313" key="3">
    <source>
        <dbReference type="EMBL" id="TMW59625.1"/>
    </source>
</evidence>
<evidence type="ECO:0000256" key="1">
    <source>
        <dbReference type="ARBA" id="ARBA00008372"/>
    </source>
</evidence>
<comment type="caution">
    <text evidence="3">The sequence shown here is derived from an EMBL/GenBank/DDBJ whole genome shotgun (WGS) entry which is preliminary data.</text>
</comment>
<name>A0A8K1FDP1_PYTOL</name>
<keyword evidence="4" id="KW-1185">Reference proteome</keyword>
<dbReference type="Gene3D" id="3.30.420.10">
    <property type="entry name" value="Ribonuclease H-like superfamily/Ribonuclease H"/>
    <property type="match status" value="2"/>
</dbReference>
<feature type="region of interest" description="Disordered" evidence="2">
    <location>
        <begin position="601"/>
        <end position="658"/>
    </location>
</feature>
<dbReference type="Proteomes" id="UP000794436">
    <property type="component" value="Unassembled WGS sequence"/>
</dbReference>
<dbReference type="PANTHER" id="PTHR15092:SF22">
    <property type="entry name" value="POLY(A)-SPECIFIC RIBONUCLEASE PNLDC1"/>
    <property type="match status" value="1"/>
</dbReference>
<gene>
    <name evidence="3" type="ORF">Poli38472_004694</name>
</gene>
<dbReference type="EMBL" id="SPLM01000109">
    <property type="protein sequence ID" value="TMW59625.1"/>
    <property type="molecule type" value="Genomic_DNA"/>
</dbReference>
<dbReference type="GO" id="GO:0000175">
    <property type="term" value="F:3'-5'-RNA exonuclease activity"/>
    <property type="evidence" value="ECO:0007669"/>
    <property type="project" value="TreeGrafter"/>
</dbReference>
<dbReference type="SUPFAM" id="SSF53098">
    <property type="entry name" value="Ribonuclease H-like"/>
    <property type="match status" value="1"/>
</dbReference>
<feature type="region of interest" description="Disordered" evidence="2">
    <location>
        <begin position="421"/>
        <end position="446"/>
    </location>
</feature>
<sequence>MARTPDHVRVECVGRSRLIETLGRLQDTLKACSFVAIDAEFGGLSVPHVKPSWMDSVETRYQQHRQSAQSFPIVEFGVSCFTWHDQDGVFDVSTFQFPIFPTHETLEDPYRTRFPDRSFLLQSKCIAYIRAHGFDLNEWVDHGIGYLSHAEQDEMQDVLTRPLREDIEVKFASQDRKKDGKIRGLTALRTAENRDFLEDARGRIKQLLDRPEEEQPDIPAATLDDALAFLRTQLSDEASDFSGWRAVVMPPLAPFRRFALMKLVETEFPHVMALDCEVDNREDLEILQSPWKRRLRIVAPRHEDPTCRELLQEAHTVVTSDEIIQRNLGLIGFTSVLDQLIASKKPVVGHNMLLDIMQCFEKFHRPLPETCAAFLHQLGEWLDGSSLIDTKILTEYAMEHVDIFGDRLEHSSLEHVFDKLSKPPFQGPSVRHTRSQAEDPAANQHRSSLSAHQAGYDAYMTGIVFLRVCSGLGVRNDTIARIGEALSSDEEHSGLKQIASLCNSFMLNHILPAVILRLPGPHVSDADCVPTPSRARFLRVHLARTHNTKLKPFHIQQCITWALNLRTNKSVIVKYESKTRIFVELPTAKHARELLAIRQETAESSGSEQDPMPSIGCVDIFPCEPTNEAEGELHGSDNEEESSSNGLTKRRKIDTNTR</sequence>